<sequence length="253" mass="26090">MKKYILFLSVIVINLNILLAQTGNVGVGTTVPRSTLDVNGTMNVNNEINLGGTNSAVGNSGTVGDLISANGAANPTWKKFDLPNGYLDGLVLTASSLKSTTVGASFAGTGTGGLPYTENQALPASWVEITGVSEPTFRITKATNIVNIFVQTVAQVTGTDATGSFGCGIYIDDQLKFTRTGIVSGASGSYRILTLNASISNLSVGTHSYKFACAQRNVPVGSTLTIGQSQNTAVLSATMAGTSSSLKILEPIQ</sequence>
<evidence type="ECO:0000256" key="1">
    <source>
        <dbReference type="SAM" id="SignalP"/>
    </source>
</evidence>
<feature type="chain" id="PRO_5020682041" evidence="1">
    <location>
        <begin position="21"/>
        <end position="253"/>
    </location>
</feature>
<dbReference type="AlphaFoldDB" id="A0A4U8WEI4"/>
<feature type="signal peptide" evidence="1">
    <location>
        <begin position="1"/>
        <end position="20"/>
    </location>
</feature>
<reference evidence="2 3" key="1">
    <citation type="submission" date="2019-02" db="EMBL/GenBank/DDBJ databases">
        <authorList>
            <consortium name="Pathogen Informatics"/>
        </authorList>
    </citation>
    <scope>NUCLEOTIDE SEQUENCE [LARGE SCALE GENOMIC DNA]</scope>
    <source>
        <strain evidence="2 3">3012STDY6944375</strain>
    </source>
</reference>
<gene>
    <name evidence="2" type="ORF">NCTC12078_02899</name>
</gene>
<dbReference type="RefSeq" id="WP_130914993.1">
    <property type="nucleotide sequence ID" value="NZ_LR215974.1"/>
</dbReference>
<organism evidence="2 3">
    <name type="scientific">Chryseobacterium taihuense</name>
    <dbReference type="NCBI Taxonomy" id="1141221"/>
    <lineage>
        <taxon>Bacteria</taxon>
        <taxon>Pseudomonadati</taxon>
        <taxon>Bacteroidota</taxon>
        <taxon>Flavobacteriia</taxon>
        <taxon>Flavobacteriales</taxon>
        <taxon>Weeksellaceae</taxon>
        <taxon>Chryseobacterium group</taxon>
        <taxon>Chryseobacterium</taxon>
    </lineage>
</organism>
<keyword evidence="1" id="KW-0732">Signal</keyword>
<dbReference type="KEGG" id="ctai:NCTC12078_02899"/>
<accession>A0A4U8WEI4</accession>
<dbReference type="Proteomes" id="UP000290013">
    <property type="component" value="Chromosome"/>
</dbReference>
<evidence type="ECO:0000313" key="2">
    <source>
        <dbReference type="EMBL" id="VFB04851.1"/>
    </source>
</evidence>
<proteinExistence type="predicted"/>
<dbReference type="EMBL" id="LR215974">
    <property type="protein sequence ID" value="VFB04851.1"/>
    <property type="molecule type" value="Genomic_DNA"/>
</dbReference>
<name>A0A4U8WEI4_9FLAO</name>
<protein>
    <submittedName>
        <fullName evidence="2">Uncharacterized protein</fullName>
    </submittedName>
</protein>
<evidence type="ECO:0000313" key="3">
    <source>
        <dbReference type="Proteomes" id="UP000290013"/>
    </source>
</evidence>